<protein>
    <submittedName>
        <fullName evidence="3">Uncharacterized protein</fullName>
    </submittedName>
</protein>
<reference evidence="3" key="1">
    <citation type="journal article" date="2020" name="mSystems">
        <title>Genome- and Community-Level Interaction Insights into Carbon Utilization and Element Cycling Functions of Hydrothermarchaeota in Hydrothermal Sediment.</title>
        <authorList>
            <person name="Zhou Z."/>
            <person name="Liu Y."/>
            <person name="Xu W."/>
            <person name="Pan J."/>
            <person name="Luo Z.H."/>
            <person name="Li M."/>
        </authorList>
    </citation>
    <scope>NUCLEOTIDE SEQUENCE [LARGE SCALE GENOMIC DNA]</scope>
    <source>
        <strain evidence="3">SpSt-876</strain>
    </source>
</reference>
<name>A0A7C6EBS7_UNCW3</name>
<keyword evidence="2" id="KW-1133">Transmembrane helix</keyword>
<keyword evidence="2" id="KW-0812">Transmembrane</keyword>
<comment type="caution">
    <text evidence="3">The sequence shown here is derived from an EMBL/GenBank/DDBJ whole genome shotgun (WGS) entry which is preliminary data.</text>
</comment>
<proteinExistence type="predicted"/>
<evidence type="ECO:0000256" key="1">
    <source>
        <dbReference type="SAM" id="MobiDB-lite"/>
    </source>
</evidence>
<dbReference type="EMBL" id="DTLI01000215">
    <property type="protein sequence ID" value="HHS52977.1"/>
    <property type="molecule type" value="Genomic_DNA"/>
</dbReference>
<evidence type="ECO:0000256" key="2">
    <source>
        <dbReference type="SAM" id="Phobius"/>
    </source>
</evidence>
<sequence length="76" mass="8309">MVSGIPLLADLGAILLYLSAFGASWMVRLRRINKEEVTLTFVLSHQGRGRKEKVSAEVTTIGHSRKSEEAPCALPT</sequence>
<evidence type="ECO:0000313" key="3">
    <source>
        <dbReference type="EMBL" id="HHS52977.1"/>
    </source>
</evidence>
<feature type="transmembrane region" description="Helical" evidence="2">
    <location>
        <begin position="6"/>
        <end position="27"/>
    </location>
</feature>
<keyword evidence="2" id="KW-0472">Membrane</keyword>
<feature type="region of interest" description="Disordered" evidence="1">
    <location>
        <begin position="54"/>
        <end position="76"/>
    </location>
</feature>
<dbReference type="AlphaFoldDB" id="A0A7C6EBS7"/>
<gene>
    <name evidence="3" type="ORF">ENW73_09020</name>
</gene>
<organism evidence="3">
    <name type="scientific">candidate division WOR-3 bacterium</name>
    <dbReference type="NCBI Taxonomy" id="2052148"/>
    <lineage>
        <taxon>Bacteria</taxon>
        <taxon>Bacteria division WOR-3</taxon>
    </lineage>
</organism>
<accession>A0A7C6EBS7</accession>